<dbReference type="OrthoDB" id="6515946at2759"/>
<sequence>MIGTLEIGSYFWTLIIYTISLLISLIFITVCCVCNPKSKHYFQQKHILSNEFNANNKNDDNVDGDGGGQIIDRSNHQVTSSPSPHRIITNQDDMVILNSSTTTIKQPLSLNRALPDIPQQSIKSNDNNDAQNKQTSSSSSTAAAANSSTVNVEINDKSCSNDNHQHSNIDDKNLDDNHEDHAYARIRNLITTTDSSTDTDNDYSDPNSIVVVQNPPPPLTPNHSRADHELPISPSDRMIRSSENVDEIMLLNNHHNQMIEPKREISYNTISVREPLAKVLAERENHNNLNNLNLEHHYNEVEDVDCMERLSSFYEEINSDNSSATYSKINETLPPSSSTIAQNNHCQPSTSNSEMMVNENSANNLPLYAFVDKKSKKFQNNNDSNTGDATNVFIDNLYTKVMKPKKENHSALQRYSQPPPPPPPLPPPLNKDHQQQQHRNTIIFVDAIPSTSSYLSSNEQQQQIMMNDDEKDPGYETVYKEINQNHHNDHGHHSNVNEIDYGYEAIQNDPAYEIVSSSSTMTTTTGLDNGYEIIKNHNNYYHYHRFNNNDNDDDQIDEQSDPNYEIISNIKSTTTTEFSFDLIID</sequence>
<dbReference type="RefSeq" id="XP_027200202.1">
    <property type="nucleotide sequence ID" value="XM_027344401.1"/>
</dbReference>
<keyword evidence="2" id="KW-0812">Transmembrane</keyword>
<evidence type="ECO:0000256" key="2">
    <source>
        <dbReference type="SAM" id="Phobius"/>
    </source>
</evidence>
<name>A0A6P6Y3Z2_DERPT</name>
<dbReference type="OMA" id="HAYARIR"/>
<feature type="region of interest" description="Disordered" evidence="1">
    <location>
        <begin position="405"/>
        <end position="436"/>
    </location>
</feature>
<feature type="compositionally biased region" description="Polar residues" evidence="1">
    <location>
        <begin position="118"/>
        <end position="134"/>
    </location>
</feature>
<evidence type="ECO:0000313" key="3">
    <source>
        <dbReference type="Proteomes" id="UP000515146"/>
    </source>
</evidence>
<dbReference type="InParanoid" id="A0A6P6Y3Z2"/>
<keyword evidence="2" id="KW-1133">Transmembrane helix</keyword>
<feature type="region of interest" description="Disordered" evidence="1">
    <location>
        <begin position="117"/>
        <end position="176"/>
    </location>
</feature>
<feature type="region of interest" description="Disordered" evidence="1">
    <location>
        <begin position="58"/>
        <end position="86"/>
    </location>
</feature>
<accession>A0A6P6Y3Z2</accession>
<organism evidence="3 4">
    <name type="scientific">Dermatophagoides pteronyssinus</name>
    <name type="common">European house dust mite</name>
    <dbReference type="NCBI Taxonomy" id="6956"/>
    <lineage>
        <taxon>Eukaryota</taxon>
        <taxon>Metazoa</taxon>
        <taxon>Ecdysozoa</taxon>
        <taxon>Arthropoda</taxon>
        <taxon>Chelicerata</taxon>
        <taxon>Arachnida</taxon>
        <taxon>Acari</taxon>
        <taxon>Acariformes</taxon>
        <taxon>Sarcoptiformes</taxon>
        <taxon>Astigmata</taxon>
        <taxon>Psoroptidia</taxon>
        <taxon>Analgoidea</taxon>
        <taxon>Pyroglyphidae</taxon>
        <taxon>Dermatophagoidinae</taxon>
        <taxon>Dermatophagoides</taxon>
    </lineage>
</organism>
<evidence type="ECO:0000313" key="4">
    <source>
        <dbReference type="RefSeq" id="XP_027200202.1"/>
    </source>
</evidence>
<feature type="region of interest" description="Disordered" evidence="1">
    <location>
        <begin position="333"/>
        <end position="354"/>
    </location>
</feature>
<feature type="compositionally biased region" description="Basic and acidic residues" evidence="1">
    <location>
        <begin position="163"/>
        <end position="176"/>
    </location>
</feature>
<gene>
    <name evidence="4" type="primary">LOC113794293</name>
</gene>
<keyword evidence="4" id="KW-0808">Transferase</keyword>
<keyword evidence="2" id="KW-0472">Membrane</keyword>
<dbReference type="AlphaFoldDB" id="A0A6P6Y3Z2"/>
<feature type="transmembrane region" description="Helical" evidence="2">
    <location>
        <begin position="7"/>
        <end position="30"/>
    </location>
</feature>
<feature type="compositionally biased region" description="Pro residues" evidence="1">
    <location>
        <begin position="417"/>
        <end position="429"/>
    </location>
</feature>
<keyword evidence="3" id="KW-1185">Reference proteome</keyword>
<protein>
    <submittedName>
        <fullName evidence="4">Probable serine/threonine-protein kinase DDB_G0278845</fullName>
    </submittedName>
</protein>
<dbReference type="GO" id="GO:0016301">
    <property type="term" value="F:kinase activity"/>
    <property type="evidence" value="ECO:0007669"/>
    <property type="project" value="UniProtKB-KW"/>
</dbReference>
<reference evidence="4" key="1">
    <citation type="submission" date="2025-08" db="UniProtKB">
        <authorList>
            <consortium name="RefSeq"/>
        </authorList>
    </citation>
    <scope>IDENTIFICATION</scope>
    <source>
        <strain evidence="4">Airmid</strain>
    </source>
</reference>
<proteinExistence type="predicted"/>
<dbReference type="Proteomes" id="UP000515146">
    <property type="component" value="Unplaced"/>
</dbReference>
<keyword evidence="4" id="KW-0418">Kinase</keyword>
<feature type="compositionally biased region" description="Polar residues" evidence="1">
    <location>
        <begin position="76"/>
        <end position="86"/>
    </location>
</feature>
<feature type="compositionally biased region" description="Low complexity" evidence="1">
    <location>
        <begin position="135"/>
        <end position="149"/>
    </location>
</feature>
<dbReference type="KEGG" id="dpte:113794293"/>
<evidence type="ECO:0000256" key="1">
    <source>
        <dbReference type="SAM" id="MobiDB-lite"/>
    </source>
</evidence>